<evidence type="ECO:0000313" key="7">
    <source>
        <dbReference type="Proteomes" id="UP001203880"/>
    </source>
</evidence>
<evidence type="ECO:0000256" key="3">
    <source>
        <dbReference type="ARBA" id="ARBA00022764"/>
    </source>
</evidence>
<comment type="subcellular location">
    <subcellularLocation>
        <location evidence="1 4">Periplasm</location>
    </subcellularLocation>
</comment>
<evidence type="ECO:0000256" key="4">
    <source>
        <dbReference type="RuleBase" id="RU362063"/>
    </source>
</evidence>
<keyword evidence="3 4" id="KW-0574">Periplasm</keyword>
<evidence type="ECO:0000256" key="1">
    <source>
        <dbReference type="ARBA" id="ARBA00004418"/>
    </source>
</evidence>
<evidence type="ECO:0000259" key="5">
    <source>
        <dbReference type="SMART" id="SM00858"/>
    </source>
</evidence>
<comment type="similarity">
    <text evidence="4">Belongs to the FlgA family.</text>
</comment>
<feature type="signal peptide" evidence="4">
    <location>
        <begin position="1"/>
        <end position="18"/>
    </location>
</feature>
<dbReference type="Gene3D" id="2.30.30.760">
    <property type="match status" value="1"/>
</dbReference>
<comment type="function">
    <text evidence="4">Involved in the assembly process of the P-ring formation. It may associate with FlgF on the rod constituting a structure essential for the P-ring assembly or may act as a modulator protein for the P-ring assembly.</text>
</comment>
<sequence length="138" mass="14669">MIRFLAFVGLLAALPAQADIVTPNRTIRAKELISPTDLVQEPGEMPGVYGHPAEVVGYEARVTLYPGRPIRAGDVVPPAVVDRNDLVSLVFVHSGLTITADGRALGRGAVGDTIRVMNLSSRTTLSGRILADGRIEVN</sequence>
<keyword evidence="2 4" id="KW-0732">Signal</keyword>
<dbReference type="EMBL" id="JAMFMB010000049">
    <property type="protein sequence ID" value="MCL6286031.1"/>
    <property type="molecule type" value="Genomic_DNA"/>
</dbReference>
<dbReference type="RefSeq" id="WP_249713386.1">
    <property type="nucleotide sequence ID" value="NZ_JAMFMB010000049.1"/>
</dbReference>
<keyword evidence="7" id="KW-1185">Reference proteome</keyword>
<dbReference type="Proteomes" id="UP001203880">
    <property type="component" value="Unassembled WGS sequence"/>
</dbReference>
<dbReference type="Pfam" id="PF13144">
    <property type="entry name" value="ChapFlgA"/>
    <property type="match status" value="1"/>
</dbReference>
<comment type="caution">
    <text evidence="6">The sequence shown here is derived from an EMBL/GenBank/DDBJ whole genome shotgun (WGS) entry which is preliminary data.</text>
</comment>
<gene>
    <name evidence="6" type="primary">flgA</name>
    <name evidence="6" type="ORF">M3P21_21170</name>
</gene>
<dbReference type="InterPro" id="IPR039246">
    <property type="entry name" value="Flagellar_FlgA"/>
</dbReference>
<organism evidence="6 7">
    <name type="scientific">Ruegeria spongiae</name>
    <dbReference type="NCBI Taxonomy" id="2942209"/>
    <lineage>
        <taxon>Bacteria</taxon>
        <taxon>Pseudomonadati</taxon>
        <taxon>Pseudomonadota</taxon>
        <taxon>Alphaproteobacteria</taxon>
        <taxon>Rhodobacterales</taxon>
        <taxon>Roseobacteraceae</taxon>
        <taxon>Ruegeria</taxon>
    </lineage>
</organism>
<keyword evidence="6" id="KW-0282">Flagellum</keyword>
<reference evidence="6" key="1">
    <citation type="submission" date="2022-05" db="EMBL/GenBank/DDBJ databases">
        <authorList>
            <person name="Park J.-S."/>
        </authorList>
    </citation>
    <scope>NUCLEOTIDE SEQUENCE</scope>
    <source>
        <strain evidence="6">2012CJ41-6</strain>
    </source>
</reference>
<feature type="chain" id="PRO_5044970983" description="Flagella basal body P-ring formation protein FlgA" evidence="4">
    <location>
        <begin position="19"/>
        <end position="138"/>
    </location>
</feature>
<feature type="domain" description="SAF" evidence="5">
    <location>
        <begin position="18"/>
        <end position="76"/>
    </location>
</feature>
<protein>
    <recommendedName>
        <fullName evidence="4">Flagella basal body P-ring formation protein FlgA</fullName>
    </recommendedName>
</protein>
<dbReference type="PANTHER" id="PTHR36307:SF1">
    <property type="entry name" value="FLAGELLA BASAL BODY P-RING FORMATION PROTEIN FLGA"/>
    <property type="match status" value="1"/>
</dbReference>
<dbReference type="PANTHER" id="PTHR36307">
    <property type="entry name" value="FLAGELLA BASAL BODY P-RING FORMATION PROTEIN FLGA"/>
    <property type="match status" value="1"/>
</dbReference>
<name>A0ABT0Q826_9RHOB</name>
<dbReference type="NCBIfam" id="TIGR03170">
    <property type="entry name" value="flgA_cterm"/>
    <property type="match status" value="1"/>
</dbReference>
<dbReference type="SMART" id="SM00858">
    <property type="entry name" value="SAF"/>
    <property type="match status" value="1"/>
</dbReference>
<accession>A0ABT0Q826</accession>
<proteinExistence type="inferred from homology"/>
<keyword evidence="4" id="KW-1005">Bacterial flagellum biogenesis</keyword>
<evidence type="ECO:0000313" key="6">
    <source>
        <dbReference type="EMBL" id="MCL6286031.1"/>
    </source>
</evidence>
<evidence type="ECO:0000256" key="2">
    <source>
        <dbReference type="ARBA" id="ARBA00022729"/>
    </source>
</evidence>
<dbReference type="InterPro" id="IPR013974">
    <property type="entry name" value="SAF"/>
</dbReference>
<keyword evidence="6" id="KW-0969">Cilium</keyword>
<dbReference type="CDD" id="cd11614">
    <property type="entry name" value="SAF_CpaB_FlgA_like"/>
    <property type="match status" value="1"/>
</dbReference>
<dbReference type="InterPro" id="IPR017585">
    <property type="entry name" value="SAF_FlgA"/>
</dbReference>
<keyword evidence="6" id="KW-0966">Cell projection</keyword>